<sequence>MSGKDWRCYVLTGLLVVATLFGRPSRASAEKASLAPAVVAAKSVFLENETGNPAVLETAKKEFGDWGRFSFAQSEDDGDLIVIFSHKFGMDVFGDVSFTVMDVYVRGVTDSPAFEAKNAVKLIWDPQRRTRVCITDFRKRLEKKN</sequence>
<proteinExistence type="predicted"/>
<dbReference type="AlphaFoldDB" id="A0A7W8E4C8"/>
<accession>A0A7W8E4C8</accession>
<gene>
    <name evidence="1" type="ORF">HDF16_003646</name>
</gene>
<dbReference type="Proteomes" id="UP000540989">
    <property type="component" value="Unassembled WGS sequence"/>
</dbReference>
<dbReference type="EMBL" id="JACHIP010000005">
    <property type="protein sequence ID" value="MBB5058923.1"/>
    <property type="molecule type" value="Genomic_DNA"/>
</dbReference>
<dbReference type="RefSeq" id="WP_184219511.1">
    <property type="nucleotide sequence ID" value="NZ_JACHIP010000005.1"/>
</dbReference>
<comment type="caution">
    <text evidence="1">The sequence shown here is derived from an EMBL/GenBank/DDBJ whole genome shotgun (WGS) entry which is preliminary data.</text>
</comment>
<keyword evidence="2" id="KW-1185">Reference proteome</keyword>
<name>A0A7W8E4C8_9BACT</name>
<organism evidence="1 2">
    <name type="scientific">Granulicella aggregans</name>
    <dbReference type="NCBI Taxonomy" id="474949"/>
    <lineage>
        <taxon>Bacteria</taxon>
        <taxon>Pseudomonadati</taxon>
        <taxon>Acidobacteriota</taxon>
        <taxon>Terriglobia</taxon>
        <taxon>Terriglobales</taxon>
        <taxon>Acidobacteriaceae</taxon>
        <taxon>Granulicella</taxon>
    </lineage>
</organism>
<evidence type="ECO:0000313" key="2">
    <source>
        <dbReference type="Proteomes" id="UP000540989"/>
    </source>
</evidence>
<evidence type="ECO:0000313" key="1">
    <source>
        <dbReference type="EMBL" id="MBB5058923.1"/>
    </source>
</evidence>
<reference evidence="1 2" key="1">
    <citation type="submission" date="2020-08" db="EMBL/GenBank/DDBJ databases">
        <title>Genomic Encyclopedia of Type Strains, Phase IV (KMG-V): Genome sequencing to study the core and pangenomes of soil and plant-associated prokaryotes.</title>
        <authorList>
            <person name="Whitman W."/>
        </authorList>
    </citation>
    <scope>NUCLEOTIDE SEQUENCE [LARGE SCALE GENOMIC DNA]</scope>
    <source>
        <strain evidence="1 2">M8UP14</strain>
    </source>
</reference>
<protein>
    <submittedName>
        <fullName evidence="1">Uncharacterized protein</fullName>
    </submittedName>
</protein>